<dbReference type="InterPro" id="IPR051201">
    <property type="entry name" value="Chloro_Bact_Ser_Proteases"/>
</dbReference>
<dbReference type="SMART" id="SM00228">
    <property type="entry name" value="PDZ"/>
    <property type="match status" value="1"/>
</dbReference>
<organism evidence="5 6">
    <name type="scientific">Brachybacterium halotolerans</name>
    <dbReference type="NCBI Taxonomy" id="2795215"/>
    <lineage>
        <taxon>Bacteria</taxon>
        <taxon>Bacillati</taxon>
        <taxon>Actinomycetota</taxon>
        <taxon>Actinomycetes</taxon>
        <taxon>Micrococcales</taxon>
        <taxon>Dermabacteraceae</taxon>
        <taxon>Brachybacterium</taxon>
    </lineage>
</organism>
<dbReference type="InterPro" id="IPR001478">
    <property type="entry name" value="PDZ"/>
</dbReference>
<dbReference type="Pfam" id="PF13180">
    <property type="entry name" value="PDZ_2"/>
    <property type="match status" value="1"/>
</dbReference>
<dbReference type="InterPro" id="IPR001940">
    <property type="entry name" value="Peptidase_S1C"/>
</dbReference>
<dbReference type="PANTHER" id="PTHR43343:SF3">
    <property type="entry name" value="PROTEASE DO-LIKE 8, CHLOROPLASTIC"/>
    <property type="match status" value="1"/>
</dbReference>
<dbReference type="PANTHER" id="PTHR43343">
    <property type="entry name" value="PEPTIDASE S12"/>
    <property type="match status" value="1"/>
</dbReference>
<reference evidence="5 6" key="1">
    <citation type="submission" date="2020-12" db="EMBL/GenBank/DDBJ databases">
        <title>Brachybacterium sp. MASK1Z-5, whole genome shotgun sequence.</title>
        <authorList>
            <person name="Tuo L."/>
        </authorList>
    </citation>
    <scope>NUCLEOTIDE SEQUENCE [LARGE SCALE GENOMIC DNA]</scope>
    <source>
        <strain evidence="5 6">MASK1Z-5</strain>
    </source>
</reference>
<dbReference type="InterPro" id="IPR036034">
    <property type="entry name" value="PDZ_sf"/>
</dbReference>
<dbReference type="InterPro" id="IPR009003">
    <property type="entry name" value="Peptidase_S1_PA"/>
</dbReference>
<keyword evidence="1" id="KW-0645">Protease</keyword>
<feature type="domain" description="PDZ" evidence="4">
    <location>
        <begin position="427"/>
        <end position="489"/>
    </location>
</feature>
<protein>
    <submittedName>
        <fullName evidence="5">Trypsin-like peptidase domain-containing protein</fullName>
    </submittedName>
</protein>
<evidence type="ECO:0000256" key="1">
    <source>
        <dbReference type="ARBA" id="ARBA00022670"/>
    </source>
</evidence>
<feature type="compositionally biased region" description="Low complexity" evidence="3">
    <location>
        <begin position="110"/>
        <end position="139"/>
    </location>
</feature>
<proteinExistence type="predicted"/>
<evidence type="ECO:0000256" key="2">
    <source>
        <dbReference type="ARBA" id="ARBA00022801"/>
    </source>
</evidence>
<dbReference type="EMBL" id="JAEDAJ010000003">
    <property type="protein sequence ID" value="MBK0331266.1"/>
    <property type="molecule type" value="Genomic_DNA"/>
</dbReference>
<feature type="region of interest" description="Disordered" evidence="3">
    <location>
        <begin position="190"/>
        <end position="225"/>
    </location>
</feature>
<feature type="compositionally biased region" description="Low complexity" evidence="3">
    <location>
        <begin position="190"/>
        <end position="208"/>
    </location>
</feature>
<sequence>MTGMSSEESNVPQGTGAPDGSAGRRPSDDTTEHPVSADPTEQLGRVDETQRLDGLGADEHGAPTQGGDPYGAPSQHGDPYGAASPTASASYGWSDPQGPQNAQGPQDMRSPSASPSWGAAATGASGQATPPGAQAAQGPNPAIQGSAPATRRRGPGWVGVAGLVMAGMLLSSGLTLGGVIAYDQVDGQGARSAASSSSSSSTKTADASPVAQDGDTPNWESVSEKVSPSTVAISVSTASGQAEGTGVIYREDGTIITNNHVVSGAQKVEVSLTDGRTYSARVIGTDATTDLAAIKLEDPPDDLTPASFGDSDDVQVGEDVMAVGTPLGLENTVTTGIISAVHRPVTTQGEAVDGSDSTYSSALQTDAAINPGNSGGPLVDASGAVVGINSSIATFSQEGESSSSQSGSIGLGFAIPSDTVTLIVDQLIESGSAKHALLGVTAQDSSQDVSGASYRGALVRSIERGSGASDAGLKEGDLITQVDGVPVNGAAALTGMVRGLEVGSSHKLTIVRGQKEITKDVTLTEAG</sequence>
<feature type="compositionally biased region" description="Polar residues" evidence="3">
    <location>
        <begin position="1"/>
        <end position="13"/>
    </location>
</feature>
<dbReference type="SUPFAM" id="SSF50494">
    <property type="entry name" value="Trypsin-like serine proteases"/>
    <property type="match status" value="1"/>
</dbReference>
<evidence type="ECO:0000259" key="4">
    <source>
        <dbReference type="PROSITE" id="PS50106"/>
    </source>
</evidence>
<accession>A0ABS1B9E3</accession>
<feature type="compositionally biased region" description="Polar residues" evidence="3">
    <location>
        <begin position="85"/>
        <end position="104"/>
    </location>
</feature>
<dbReference type="Pfam" id="PF13365">
    <property type="entry name" value="Trypsin_2"/>
    <property type="match status" value="1"/>
</dbReference>
<name>A0ABS1B9E3_9MICO</name>
<dbReference type="PRINTS" id="PR00834">
    <property type="entry name" value="PROTEASES2C"/>
</dbReference>
<dbReference type="Gene3D" id="2.40.10.120">
    <property type="match status" value="1"/>
</dbReference>
<gene>
    <name evidence="5" type="ORF">I8D64_07605</name>
</gene>
<dbReference type="Proteomes" id="UP000612352">
    <property type="component" value="Unassembled WGS sequence"/>
</dbReference>
<evidence type="ECO:0000313" key="6">
    <source>
        <dbReference type="Proteomes" id="UP000612352"/>
    </source>
</evidence>
<dbReference type="Gene3D" id="2.30.42.10">
    <property type="match status" value="1"/>
</dbReference>
<keyword evidence="2" id="KW-0378">Hydrolase</keyword>
<feature type="region of interest" description="Disordered" evidence="3">
    <location>
        <begin position="1"/>
        <end position="154"/>
    </location>
</feature>
<evidence type="ECO:0000313" key="5">
    <source>
        <dbReference type="EMBL" id="MBK0331266.1"/>
    </source>
</evidence>
<evidence type="ECO:0000256" key="3">
    <source>
        <dbReference type="SAM" id="MobiDB-lite"/>
    </source>
</evidence>
<feature type="compositionally biased region" description="Basic and acidic residues" evidence="3">
    <location>
        <begin position="44"/>
        <end position="61"/>
    </location>
</feature>
<dbReference type="PROSITE" id="PS50106">
    <property type="entry name" value="PDZ"/>
    <property type="match status" value="1"/>
</dbReference>
<comment type="caution">
    <text evidence="5">The sequence shown here is derived from an EMBL/GenBank/DDBJ whole genome shotgun (WGS) entry which is preliminary data.</text>
</comment>
<keyword evidence="6" id="KW-1185">Reference proteome</keyword>
<dbReference type="SUPFAM" id="SSF50156">
    <property type="entry name" value="PDZ domain-like"/>
    <property type="match status" value="1"/>
</dbReference>